<dbReference type="InterPro" id="IPR003593">
    <property type="entry name" value="AAA+_ATPase"/>
</dbReference>
<evidence type="ECO:0000259" key="9">
    <source>
        <dbReference type="PROSITE" id="PS50893"/>
    </source>
</evidence>
<dbReference type="AlphaFoldDB" id="A0A0R1U6L3"/>
<dbReference type="PANTHER" id="PTHR43553:SF27">
    <property type="entry name" value="ENERGY-COUPLING FACTOR TRANSPORTER ATP-BINDING PROTEIN ECFA2"/>
    <property type="match status" value="1"/>
</dbReference>
<evidence type="ECO:0000313" key="10">
    <source>
        <dbReference type="EMBL" id="KRL88857.1"/>
    </source>
</evidence>
<keyword evidence="8" id="KW-0472">Membrane</keyword>
<gene>
    <name evidence="10" type="ORF">FC46_GL001249</name>
</gene>
<proteinExistence type="inferred from homology"/>
<keyword evidence="3" id="KW-0813">Transport</keyword>
<dbReference type="Pfam" id="PF00005">
    <property type="entry name" value="ABC_tran"/>
    <property type="match status" value="2"/>
</dbReference>
<comment type="caution">
    <text evidence="10">The sequence shown here is derived from an EMBL/GenBank/DDBJ whole genome shotgun (WGS) entry which is preliminary data.</text>
</comment>
<evidence type="ECO:0000256" key="2">
    <source>
        <dbReference type="ARBA" id="ARBA00005417"/>
    </source>
</evidence>
<organism evidence="10 11">
    <name type="scientific">Lactobacillus kalixensis DSM 16043</name>
    <dbReference type="NCBI Taxonomy" id="1423763"/>
    <lineage>
        <taxon>Bacteria</taxon>
        <taxon>Bacillati</taxon>
        <taxon>Bacillota</taxon>
        <taxon>Bacilli</taxon>
        <taxon>Lactobacillales</taxon>
        <taxon>Lactobacillaceae</taxon>
        <taxon>Lactobacillus</taxon>
    </lineage>
</organism>
<dbReference type="RefSeq" id="WP_057799767.1">
    <property type="nucleotide sequence ID" value="NZ_AZFM01000037.1"/>
</dbReference>
<dbReference type="InterPro" id="IPR027417">
    <property type="entry name" value="P-loop_NTPase"/>
</dbReference>
<sequence>MNLELKQLSFSYGKNEQIFHNINLIINTGFNLLIGPTGCGKSTLLKTIAGLYPKYGGHVSGQVNLNGMKSAIMFQNAGEQFTMATPREEIIFALENLRVTPSNYKQRLKKAVAFTQISHLLDQKIITMSGGEKQRVALAVLVAMDVDLLLLDEPFASCDPEARKFLIEKLYELRLQGKSILISDHFFSDYENKCDAVFQMENRTIVRLSLTEQEKLFKRDEAPEPVFLLPNENDSAVFVLNQTELRQNRLLLKQDQLKIYEGKATLITGANGIGKSSFFKALTKMISYRGNMLFHTKEIAKLKSRNYLKHVAQIFQSADDQFLKVTVQEELDLSKKNRNRYFTDQIINEYLAKLKLDKHLDQVVYSLSGGQKKKLQILLMLICQHDVLLIDEPLAGLDHDSARQVIKLLQESQNKLHQSFLIISHQTHELADLCSYRLNFAHQQLNYVSEVSHESQC</sequence>
<comment type="subcellular location">
    <subcellularLocation>
        <location evidence="1">Cell membrane</location>
        <topology evidence="1">Peripheral membrane protein</topology>
    </subcellularLocation>
</comment>
<dbReference type="SMART" id="SM00382">
    <property type="entry name" value="AAA"/>
    <property type="match status" value="2"/>
</dbReference>
<dbReference type="InterPro" id="IPR015856">
    <property type="entry name" value="ABC_transpr_CbiO/EcfA_su"/>
</dbReference>
<dbReference type="GO" id="GO:0016887">
    <property type="term" value="F:ATP hydrolysis activity"/>
    <property type="evidence" value="ECO:0007669"/>
    <property type="project" value="InterPro"/>
</dbReference>
<dbReference type="SUPFAM" id="SSF52540">
    <property type="entry name" value="P-loop containing nucleoside triphosphate hydrolases"/>
    <property type="match status" value="2"/>
</dbReference>
<dbReference type="CDD" id="cd03225">
    <property type="entry name" value="ABC_cobalt_CbiO_domain1"/>
    <property type="match status" value="2"/>
</dbReference>
<keyword evidence="5" id="KW-0547">Nucleotide-binding</keyword>
<dbReference type="Proteomes" id="UP000051036">
    <property type="component" value="Unassembled WGS sequence"/>
</dbReference>
<dbReference type="GO" id="GO:0005524">
    <property type="term" value="F:ATP binding"/>
    <property type="evidence" value="ECO:0007669"/>
    <property type="project" value="UniProtKB-KW"/>
</dbReference>
<dbReference type="Gene3D" id="3.40.50.300">
    <property type="entry name" value="P-loop containing nucleotide triphosphate hydrolases"/>
    <property type="match status" value="2"/>
</dbReference>
<feature type="domain" description="ABC transporter" evidence="9">
    <location>
        <begin position="237"/>
        <end position="457"/>
    </location>
</feature>
<dbReference type="InterPro" id="IPR017871">
    <property type="entry name" value="ABC_transporter-like_CS"/>
</dbReference>
<comment type="similarity">
    <text evidence="2">Belongs to the ABC transporter superfamily.</text>
</comment>
<dbReference type="OrthoDB" id="501320at2"/>
<evidence type="ECO:0000256" key="1">
    <source>
        <dbReference type="ARBA" id="ARBA00004202"/>
    </source>
</evidence>
<evidence type="ECO:0000256" key="6">
    <source>
        <dbReference type="ARBA" id="ARBA00022840"/>
    </source>
</evidence>
<dbReference type="InterPro" id="IPR003439">
    <property type="entry name" value="ABC_transporter-like_ATP-bd"/>
</dbReference>
<evidence type="ECO:0000313" key="11">
    <source>
        <dbReference type="Proteomes" id="UP000051036"/>
    </source>
</evidence>
<evidence type="ECO:0000256" key="8">
    <source>
        <dbReference type="ARBA" id="ARBA00023136"/>
    </source>
</evidence>
<evidence type="ECO:0000256" key="7">
    <source>
        <dbReference type="ARBA" id="ARBA00022967"/>
    </source>
</evidence>
<accession>A0A0R1U6L3</accession>
<keyword evidence="6" id="KW-0067">ATP-binding</keyword>
<dbReference type="PATRIC" id="fig|1423763.3.peg.1266"/>
<evidence type="ECO:0000256" key="5">
    <source>
        <dbReference type="ARBA" id="ARBA00022741"/>
    </source>
</evidence>
<protein>
    <submittedName>
        <fullName evidence="10">ABC superfamily ATP binding cassette transporter, ABC protein</fullName>
    </submittedName>
</protein>
<name>A0A0R1U6L3_9LACO</name>
<dbReference type="EMBL" id="AZFM01000037">
    <property type="protein sequence ID" value="KRL88857.1"/>
    <property type="molecule type" value="Genomic_DNA"/>
</dbReference>
<dbReference type="InterPro" id="IPR050095">
    <property type="entry name" value="ECF_ABC_transporter_ATP-bd"/>
</dbReference>
<feature type="domain" description="ABC transporter" evidence="9">
    <location>
        <begin position="3"/>
        <end position="227"/>
    </location>
</feature>
<dbReference type="PROSITE" id="PS50893">
    <property type="entry name" value="ABC_TRANSPORTER_2"/>
    <property type="match status" value="2"/>
</dbReference>
<keyword evidence="7" id="KW-1278">Translocase</keyword>
<evidence type="ECO:0000256" key="3">
    <source>
        <dbReference type="ARBA" id="ARBA00022448"/>
    </source>
</evidence>
<keyword evidence="11" id="KW-1185">Reference proteome</keyword>
<dbReference type="GO" id="GO:0043190">
    <property type="term" value="C:ATP-binding cassette (ABC) transporter complex"/>
    <property type="evidence" value="ECO:0007669"/>
    <property type="project" value="TreeGrafter"/>
</dbReference>
<dbReference type="STRING" id="1423763.FC46_GL001249"/>
<dbReference type="GO" id="GO:0042626">
    <property type="term" value="F:ATPase-coupled transmembrane transporter activity"/>
    <property type="evidence" value="ECO:0007669"/>
    <property type="project" value="TreeGrafter"/>
</dbReference>
<keyword evidence="4" id="KW-1003">Cell membrane</keyword>
<dbReference type="PANTHER" id="PTHR43553">
    <property type="entry name" value="HEAVY METAL TRANSPORTER"/>
    <property type="match status" value="1"/>
</dbReference>
<evidence type="ECO:0000256" key="4">
    <source>
        <dbReference type="ARBA" id="ARBA00022475"/>
    </source>
</evidence>
<dbReference type="PROSITE" id="PS00211">
    <property type="entry name" value="ABC_TRANSPORTER_1"/>
    <property type="match status" value="2"/>
</dbReference>
<reference evidence="10 11" key="1">
    <citation type="journal article" date="2015" name="Genome Announc.">
        <title>Expanding the biotechnology potential of lactobacilli through comparative genomics of 213 strains and associated genera.</title>
        <authorList>
            <person name="Sun Z."/>
            <person name="Harris H.M."/>
            <person name="McCann A."/>
            <person name="Guo C."/>
            <person name="Argimon S."/>
            <person name="Zhang W."/>
            <person name="Yang X."/>
            <person name="Jeffery I.B."/>
            <person name="Cooney J.C."/>
            <person name="Kagawa T.F."/>
            <person name="Liu W."/>
            <person name="Song Y."/>
            <person name="Salvetti E."/>
            <person name="Wrobel A."/>
            <person name="Rasinkangas P."/>
            <person name="Parkhill J."/>
            <person name="Rea M.C."/>
            <person name="O'Sullivan O."/>
            <person name="Ritari J."/>
            <person name="Douillard F.P."/>
            <person name="Paul Ross R."/>
            <person name="Yang R."/>
            <person name="Briner A.E."/>
            <person name="Felis G.E."/>
            <person name="de Vos W.M."/>
            <person name="Barrangou R."/>
            <person name="Klaenhammer T.R."/>
            <person name="Caufield P.W."/>
            <person name="Cui Y."/>
            <person name="Zhang H."/>
            <person name="O'Toole P.W."/>
        </authorList>
    </citation>
    <scope>NUCLEOTIDE SEQUENCE [LARGE SCALE GENOMIC DNA]</scope>
    <source>
        <strain evidence="10 11">DSM 16043</strain>
    </source>
</reference>